<accession>A0ABW4MNA2</accession>
<dbReference type="PANTHER" id="PTHR33376:SF2">
    <property type="entry name" value="DICARBOXYLATE-BINDING PERIPLASMIC PROTEIN"/>
    <property type="match status" value="1"/>
</dbReference>
<dbReference type="Gene3D" id="3.40.190.170">
    <property type="entry name" value="Bacterial extracellular solute-binding protein, family 7"/>
    <property type="match status" value="1"/>
</dbReference>
<dbReference type="PANTHER" id="PTHR33376">
    <property type="match status" value="1"/>
</dbReference>
<dbReference type="PROSITE" id="PS51257">
    <property type="entry name" value="PROKAR_LIPOPROTEIN"/>
    <property type="match status" value="1"/>
</dbReference>
<comment type="caution">
    <text evidence="4">The sequence shown here is derived from an EMBL/GenBank/DDBJ whole genome shotgun (WGS) entry which is preliminary data.</text>
</comment>
<evidence type="ECO:0000313" key="5">
    <source>
        <dbReference type="Proteomes" id="UP001597227"/>
    </source>
</evidence>
<sequence>MRKKWLAFLSISFVLAGILAACSGGGTEKEQTSAPGNNDSNEKEKDPIVLRLADNQPDDYPTVVGDKAFAKLVEEKTDGRIKVEVYSGGQLGDEKSVIEQVQLGTIDFARVSASPLAEFSKNLGVLSMPYIFRDADHMWNVLNGEIGEELLVGMEEANMRGLVFYDSGSRNFYNSKHPVEKPEDLKGLKIRVQQSALVVDMVEALGASATPMAYEEVYSALQTGVIDGAENNYPSYYSVNHFEVAKYFTLDGHSRVPEILMISKKVWGELSAEDQKALKEAAMESQKVQIDSWAALVEEAKEKVEAAGNEVTEITDTAPWREAVQPVYDKHGGAYKEWIEKIEAVE</sequence>
<dbReference type="InterPro" id="IPR038404">
    <property type="entry name" value="TRAP_DctP_sf"/>
</dbReference>
<keyword evidence="2" id="KW-0175">Coiled coil</keyword>
<dbReference type="CDD" id="cd13671">
    <property type="entry name" value="PBP2_TRAP_SBP_like_3"/>
    <property type="match status" value="1"/>
</dbReference>
<evidence type="ECO:0000313" key="4">
    <source>
        <dbReference type="EMBL" id="MFD1779517.1"/>
    </source>
</evidence>
<organism evidence="4 5">
    <name type="scientific">Fredinandcohnia salidurans</name>
    <dbReference type="NCBI Taxonomy" id="2595041"/>
    <lineage>
        <taxon>Bacteria</taxon>
        <taxon>Bacillati</taxon>
        <taxon>Bacillota</taxon>
        <taxon>Bacilli</taxon>
        <taxon>Bacillales</taxon>
        <taxon>Bacillaceae</taxon>
        <taxon>Fredinandcohnia</taxon>
    </lineage>
</organism>
<protein>
    <submittedName>
        <fullName evidence="4">TRAP transporter substrate-binding protein DctP</fullName>
    </submittedName>
</protein>
<dbReference type="PIRSF" id="PIRSF006470">
    <property type="entry name" value="DctB"/>
    <property type="match status" value="1"/>
</dbReference>
<proteinExistence type="predicted"/>
<dbReference type="Pfam" id="PF03480">
    <property type="entry name" value="DctP"/>
    <property type="match status" value="1"/>
</dbReference>
<dbReference type="NCBIfam" id="TIGR00787">
    <property type="entry name" value="dctP"/>
    <property type="match status" value="1"/>
</dbReference>
<dbReference type="InterPro" id="IPR018389">
    <property type="entry name" value="DctP_fam"/>
</dbReference>
<dbReference type="EMBL" id="JBHUEK010000018">
    <property type="protein sequence ID" value="MFD1779517.1"/>
    <property type="molecule type" value="Genomic_DNA"/>
</dbReference>
<name>A0ABW4MNA2_9BACI</name>
<dbReference type="InterPro" id="IPR004682">
    <property type="entry name" value="TRAP_DctP"/>
</dbReference>
<gene>
    <name evidence="4" type="primary">dctP</name>
    <name evidence="4" type="ORF">ACFSFW_12615</name>
</gene>
<dbReference type="Proteomes" id="UP001597227">
    <property type="component" value="Unassembled WGS sequence"/>
</dbReference>
<dbReference type="RefSeq" id="WP_388038780.1">
    <property type="nucleotide sequence ID" value="NZ_JBHUEK010000018.1"/>
</dbReference>
<dbReference type="NCBIfam" id="NF037995">
    <property type="entry name" value="TRAP_S1"/>
    <property type="match status" value="1"/>
</dbReference>
<dbReference type="SUPFAM" id="SSF53850">
    <property type="entry name" value="Periplasmic binding protein-like II"/>
    <property type="match status" value="1"/>
</dbReference>
<reference evidence="5" key="1">
    <citation type="journal article" date="2019" name="Int. J. Syst. Evol. Microbiol.">
        <title>The Global Catalogue of Microorganisms (GCM) 10K type strain sequencing project: providing services to taxonomists for standard genome sequencing and annotation.</title>
        <authorList>
            <consortium name="The Broad Institute Genomics Platform"/>
            <consortium name="The Broad Institute Genome Sequencing Center for Infectious Disease"/>
            <person name="Wu L."/>
            <person name="Ma J."/>
        </authorList>
    </citation>
    <scope>NUCLEOTIDE SEQUENCE [LARGE SCALE GENOMIC DNA]</scope>
    <source>
        <strain evidence="5">CCUG 15531</strain>
    </source>
</reference>
<feature type="signal peptide" evidence="3">
    <location>
        <begin position="1"/>
        <end position="20"/>
    </location>
</feature>
<evidence type="ECO:0000256" key="1">
    <source>
        <dbReference type="ARBA" id="ARBA00022729"/>
    </source>
</evidence>
<keyword evidence="1 3" id="KW-0732">Signal</keyword>
<keyword evidence="5" id="KW-1185">Reference proteome</keyword>
<feature type="chain" id="PRO_5045693946" evidence="3">
    <location>
        <begin position="21"/>
        <end position="346"/>
    </location>
</feature>
<evidence type="ECO:0000256" key="2">
    <source>
        <dbReference type="SAM" id="Coils"/>
    </source>
</evidence>
<evidence type="ECO:0000256" key="3">
    <source>
        <dbReference type="SAM" id="SignalP"/>
    </source>
</evidence>
<feature type="coiled-coil region" evidence="2">
    <location>
        <begin position="283"/>
        <end position="317"/>
    </location>
</feature>